<dbReference type="Gene3D" id="3.30.200.20">
    <property type="entry name" value="Phosphorylase Kinase, domain 1"/>
    <property type="match status" value="1"/>
</dbReference>
<proteinExistence type="predicted"/>
<dbReference type="AlphaFoldDB" id="A0A7J0EMP5"/>
<dbReference type="FunFam" id="3.30.200.20:FF:000077">
    <property type="entry name" value="Putative Serine/threonine-protein kinase/endoribonuclease IRE1"/>
    <property type="match status" value="1"/>
</dbReference>
<keyword evidence="13" id="KW-1185">Reference proteome</keyword>
<dbReference type="InterPro" id="IPR045133">
    <property type="entry name" value="IRE1/2-like"/>
</dbReference>
<evidence type="ECO:0000256" key="4">
    <source>
        <dbReference type="ARBA" id="ARBA00022729"/>
    </source>
</evidence>
<name>A0A7J0EMP5_9ERIC</name>
<dbReference type="GO" id="GO:0005524">
    <property type="term" value="F:ATP binding"/>
    <property type="evidence" value="ECO:0007669"/>
    <property type="project" value="UniProtKB-KW"/>
</dbReference>
<dbReference type="GO" id="GO:0036498">
    <property type="term" value="P:IRE1-mediated unfolded protein response"/>
    <property type="evidence" value="ECO:0007669"/>
    <property type="project" value="TreeGrafter"/>
</dbReference>
<sequence>MSDSPHASESNGENIALNVTTFERGQTCSLDLKPDEVPLYITRTDYTLNSFALNTEKVLWNMTVSEIGAAFLCQAIENSYAGALSDSGYELPSKPGFHFNMPLPCQSKSVVYRFRSNNMLGPFYKPNMLPEAHQDMMLPVSDSNPMLRWQPNIGKSTALHQKRDTLSLPFSNLFLSSQPDGNSFLDSHHNNDIDLFPYLVQMTENSEISGTEDMKTRHNGRLNMVSTGSSALSIVSFVTLLVGFVTYRCSLVAGRAFDLNKQSSDSNARIMPSRRKKIRKSGKNGGHLEKRYKNTSSGDGNDDRPCLKLNQSMDDSTGGHTIGKLFVSNREIAKGSNGTIVLEGIYEGRPAAVKRLVRAHHDVAFKEIQNLIASDRHPNIVWWYGVEYDQEFVYLSLERCTCSLSNLIQMYFDTSEKTTFSEDQSKEVTIEYKVCLDSMKGTMQEVKLWIENGYPSPLLLKLTRLVSNFDDAIRLYLNLSPSHAEYAAIVFISDWHFFLSDKIGYGSSGWQAPEQLLHGHQTRAVDMFSLGCILFYCITGRRHPFETVDLFSRLLDPNPELRPKASEVFNHPLVWNSETRLLFFRDVSDTLELEDGESDSDLLKALESVAPRALCSKWDEKMEPAFINNIGRYRRYKYDSVCDLLRVMRNKLNHHRELPVEIQDQYLKDSIAIFANRFPKLLIEVYKVMHKYCREEDSFKRYFKGDIV</sequence>
<evidence type="ECO:0000256" key="9">
    <source>
        <dbReference type="SAM" id="Phobius"/>
    </source>
</evidence>
<dbReference type="OrthoDB" id="63989at2759"/>
<keyword evidence="4" id="KW-0732">Signal</keyword>
<dbReference type="SMART" id="SM00220">
    <property type="entry name" value="S_TKc"/>
    <property type="match status" value="1"/>
</dbReference>
<dbReference type="Proteomes" id="UP000585474">
    <property type="component" value="Unassembled WGS sequence"/>
</dbReference>
<evidence type="ECO:0000313" key="13">
    <source>
        <dbReference type="Proteomes" id="UP000585474"/>
    </source>
</evidence>
<dbReference type="GO" id="GO:0004674">
    <property type="term" value="F:protein serine/threonine kinase activity"/>
    <property type="evidence" value="ECO:0007669"/>
    <property type="project" value="UniProtKB-KW"/>
</dbReference>
<dbReference type="Gene3D" id="1.10.510.10">
    <property type="entry name" value="Transferase(Phosphotransferase) domain 1"/>
    <property type="match status" value="1"/>
</dbReference>
<keyword evidence="9" id="KW-0812">Transmembrane</keyword>
<accession>A0A7J0EMP5</accession>
<feature type="transmembrane region" description="Helical" evidence="9">
    <location>
        <begin position="224"/>
        <end position="247"/>
    </location>
</feature>
<dbReference type="Gene3D" id="1.20.1440.180">
    <property type="entry name" value="KEN domain"/>
    <property type="match status" value="1"/>
</dbReference>
<evidence type="ECO:0000256" key="2">
    <source>
        <dbReference type="ARBA" id="ARBA00022527"/>
    </source>
</evidence>
<dbReference type="EMBL" id="BJWL01000005">
    <property type="protein sequence ID" value="GFY87748.1"/>
    <property type="molecule type" value="Genomic_DNA"/>
</dbReference>
<dbReference type="InterPro" id="IPR011009">
    <property type="entry name" value="Kinase-like_dom_sf"/>
</dbReference>
<dbReference type="PROSITE" id="PS50011">
    <property type="entry name" value="PROTEIN_KINASE_DOM"/>
    <property type="match status" value="1"/>
</dbReference>
<keyword evidence="9" id="KW-1133">Transmembrane helix</keyword>
<dbReference type="SUPFAM" id="SSF56112">
    <property type="entry name" value="Protein kinase-like (PK-like)"/>
    <property type="match status" value="1"/>
</dbReference>
<dbReference type="SMART" id="SM00580">
    <property type="entry name" value="PUG"/>
    <property type="match status" value="1"/>
</dbReference>
<comment type="caution">
    <text evidence="12">The sequence shown here is derived from an EMBL/GenBank/DDBJ whole genome shotgun (WGS) entry which is preliminary data.</text>
</comment>
<dbReference type="GO" id="GO:0006397">
    <property type="term" value="P:mRNA processing"/>
    <property type="evidence" value="ECO:0007669"/>
    <property type="project" value="InterPro"/>
</dbReference>
<evidence type="ECO:0000313" key="12">
    <source>
        <dbReference type="EMBL" id="GFY87748.1"/>
    </source>
</evidence>
<dbReference type="PANTHER" id="PTHR13954">
    <property type="entry name" value="IRE1-RELATED"/>
    <property type="match status" value="1"/>
</dbReference>
<evidence type="ECO:0000259" key="10">
    <source>
        <dbReference type="PROSITE" id="PS50011"/>
    </source>
</evidence>
<keyword evidence="3" id="KW-0808">Transferase</keyword>
<dbReference type="InterPro" id="IPR038357">
    <property type="entry name" value="KEN_sf"/>
</dbReference>
<keyword evidence="7" id="KW-0067">ATP-binding</keyword>
<dbReference type="CDD" id="cd10422">
    <property type="entry name" value="RNase_Ire1"/>
    <property type="match status" value="1"/>
</dbReference>
<evidence type="ECO:0000256" key="3">
    <source>
        <dbReference type="ARBA" id="ARBA00022679"/>
    </source>
</evidence>
<dbReference type="GO" id="GO:0004521">
    <property type="term" value="F:RNA endonuclease activity"/>
    <property type="evidence" value="ECO:0007669"/>
    <property type="project" value="InterPro"/>
</dbReference>
<evidence type="ECO:0000256" key="6">
    <source>
        <dbReference type="ARBA" id="ARBA00022777"/>
    </source>
</evidence>
<dbReference type="Pfam" id="PF06479">
    <property type="entry name" value="Ribonuc_2-5A"/>
    <property type="match status" value="1"/>
</dbReference>
<protein>
    <recommendedName>
        <fullName evidence="1">non-specific serine/threonine protein kinase</fullName>
        <ecNumber evidence="1">2.7.11.1</ecNumber>
    </recommendedName>
</protein>
<dbReference type="EC" id="2.7.11.1" evidence="1"/>
<evidence type="ECO:0000256" key="5">
    <source>
        <dbReference type="ARBA" id="ARBA00022741"/>
    </source>
</evidence>
<keyword evidence="9" id="KW-0472">Membrane</keyword>
<feature type="region of interest" description="Disordered" evidence="8">
    <location>
        <begin position="263"/>
        <end position="304"/>
    </location>
</feature>
<dbReference type="PROSITE" id="PS51392">
    <property type="entry name" value="KEN"/>
    <property type="match status" value="1"/>
</dbReference>
<keyword evidence="5" id="KW-0547">Nucleotide-binding</keyword>
<evidence type="ECO:0000256" key="1">
    <source>
        <dbReference type="ARBA" id="ARBA00012513"/>
    </source>
</evidence>
<gene>
    <name evidence="12" type="ORF">Acr_05g0013870</name>
</gene>
<evidence type="ECO:0000259" key="11">
    <source>
        <dbReference type="PROSITE" id="PS51392"/>
    </source>
</evidence>
<feature type="domain" description="KEN" evidence="11">
    <location>
        <begin position="577"/>
        <end position="705"/>
    </location>
</feature>
<dbReference type="InterPro" id="IPR000719">
    <property type="entry name" value="Prot_kinase_dom"/>
</dbReference>
<evidence type="ECO:0000256" key="8">
    <source>
        <dbReference type="SAM" id="MobiDB-lite"/>
    </source>
</evidence>
<keyword evidence="6 12" id="KW-0418">Kinase</keyword>
<dbReference type="GO" id="GO:1990604">
    <property type="term" value="C:IRE1-TRAF2-ASK1 complex"/>
    <property type="evidence" value="ECO:0007669"/>
    <property type="project" value="TreeGrafter"/>
</dbReference>
<keyword evidence="2" id="KW-0723">Serine/threonine-protein kinase</keyword>
<organism evidence="12 13">
    <name type="scientific">Actinidia rufa</name>
    <dbReference type="NCBI Taxonomy" id="165716"/>
    <lineage>
        <taxon>Eukaryota</taxon>
        <taxon>Viridiplantae</taxon>
        <taxon>Streptophyta</taxon>
        <taxon>Embryophyta</taxon>
        <taxon>Tracheophyta</taxon>
        <taxon>Spermatophyta</taxon>
        <taxon>Magnoliopsida</taxon>
        <taxon>eudicotyledons</taxon>
        <taxon>Gunneridae</taxon>
        <taxon>Pentapetalae</taxon>
        <taxon>asterids</taxon>
        <taxon>Ericales</taxon>
        <taxon>Actinidiaceae</taxon>
        <taxon>Actinidia</taxon>
    </lineage>
</organism>
<reference evidence="12 13" key="1">
    <citation type="submission" date="2019-07" db="EMBL/GenBank/DDBJ databases">
        <title>De Novo Assembly of kiwifruit Actinidia rufa.</title>
        <authorList>
            <person name="Sugita-Konishi S."/>
            <person name="Sato K."/>
            <person name="Mori E."/>
            <person name="Abe Y."/>
            <person name="Kisaki G."/>
            <person name="Hamano K."/>
            <person name="Suezawa K."/>
            <person name="Otani M."/>
            <person name="Fukuda T."/>
            <person name="Manabe T."/>
            <person name="Gomi K."/>
            <person name="Tabuchi M."/>
            <person name="Akimitsu K."/>
            <person name="Kataoka I."/>
        </authorList>
    </citation>
    <scope>NUCLEOTIDE SEQUENCE [LARGE SCALE GENOMIC DNA]</scope>
    <source>
        <strain evidence="13">cv. Fuchu</strain>
    </source>
</reference>
<feature type="compositionally biased region" description="Basic residues" evidence="8">
    <location>
        <begin position="272"/>
        <end position="282"/>
    </location>
</feature>
<dbReference type="InterPro" id="IPR010513">
    <property type="entry name" value="KEN_dom"/>
</dbReference>
<feature type="domain" description="Protein kinase" evidence="10">
    <location>
        <begin position="326"/>
        <end position="574"/>
    </location>
</feature>
<dbReference type="PANTHER" id="PTHR13954:SF6">
    <property type="entry name" value="NON-SPECIFIC SERINE_THREONINE PROTEIN KINASE"/>
    <property type="match status" value="1"/>
</dbReference>
<dbReference type="GO" id="GO:0051082">
    <property type="term" value="F:unfolded protein binding"/>
    <property type="evidence" value="ECO:0007669"/>
    <property type="project" value="TreeGrafter"/>
</dbReference>
<evidence type="ECO:0000256" key="7">
    <source>
        <dbReference type="ARBA" id="ARBA00022840"/>
    </source>
</evidence>